<reference evidence="3" key="1">
    <citation type="journal article" date="2020" name="Nat. Genet.">
        <title>Genomic diversifications of five Gossypium allopolyploid species and their impact on cotton improvement.</title>
        <authorList>
            <person name="Chen Z.J."/>
            <person name="Sreedasyam A."/>
            <person name="Ando A."/>
            <person name="Song Q."/>
            <person name="De Santiago L.M."/>
            <person name="Hulse-Kemp A.M."/>
            <person name="Ding M."/>
            <person name="Ye W."/>
            <person name="Kirkbride R.C."/>
            <person name="Jenkins J."/>
            <person name="Plott C."/>
            <person name="Lovell J."/>
            <person name="Lin Y.M."/>
            <person name="Vaughn R."/>
            <person name="Liu B."/>
            <person name="Simpson S."/>
            <person name="Scheffler B.E."/>
            <person name="Wen L."/>
            <person name="Saski C.A."/>
            <person name="Grover C.E."/>
            <person name="Hu G."/>
            <person name="Conover J.L."/>
            <person name="Carlson J.W."/>
            <person name="Shu S."/>
            <person name="Boston L.B."/>
            <person name="Williams M."/>
            <person name="Peterson D.G."/>
            <person name="McGee K."/>
            <person name="Jones D.C."/>
            <person name="Wendel J.F."/>
            <person name="Stelly D.M."/>
            <person name="Grimwood J."/>
            <person name="Schmutz J."/>
        </authorList>
    </citation>
    <scope>NUCLEOTIDE SEQUENCE [LARGE SCALE GENOMIC DNA]</scope>
    <source>
        <strain evidence="3">cv. TM-1</strain>
    </source>
</reference>
<dbReference type="STRING" id="3635.A0A1U8IKU4"/>
<evidence type="ECO:0000259" key="1">
    <source>
        <dbReference type="Pfam" id="PF25334"/>
    </source>
</evidence>
<dbReference type="AlphaFoldDB" id="A0A1U8IKU4"/>
<accession>A0A1U8IKU4</accession>
<dbReference type="Pfam" id="PF25334">
    <property type="entry name" value="C2_GRDP"/>
    <property type="match status" value="1"/>
</dbReference>
<dbReference type="Proteomes" id="UP000818029">
    <property type="component" value="Chromosome A06"/>
</dbReference>
<dbReference type="PANTHER" id="PTHR34365:SF15">
    <property type="entry name" value="GLYCINE-RICH DOMAIN-CONTAINING PROTEIN 1"/>
    <property type="match status" value="1"/>
</dbReference>
<dbReference type="RefSeq" id="XP_016678755.2">
    <property type="nucleotide sequence ID" value="XM_016823266.2"/>
</dbReference>
<reference evidence="4" key="2">
    <citation type="submission" date="2025-08" db="UniProtKB">
        <authorList>
            <consortium name="RefSeq"/>
        </authorList>
    </citation>
    <scope>IDENTIFICATION</scope>
</reference>
<dbReference type="GeneID" id="107897719"/>
<name>A0A1U8IKU4_GOSHI</name>
<dbReference type="InterPro" id="IPR057458">
    <property type="entry name" value="GRDP_C2"/>
</dbReference>
<dbReference type="InterPro" id="IPR057518">
    <property type="entry name" value="GRDP_C"/>
</dbReference>
<organism evidence="3 4">
    <name type="scientific">Gossypium hirsutum</name>
    <name type="common">Upland cotton</name>
    <name type="synonym">Gossypium mexicanum</name>
    <dbReference type="NCBI Taxonomy" id="3635"/>
    <lineage>
        <taxon>Eukaryota</taxon>
        <taxon>Viridiplantae</taxon>
        <taxon>Streptophyta</taxon>
        <taxon>Embryophyta</taxon>
        <taxon>Tracheophyta</taxon>
        <taxon>Spermatophyta</taxon>
        <taxon>Magnoliopsida</taxon>
        <taxon>eudicotyledons</taxon>
        <taxon>Gunneridae</taxon>
        <taxon>Pentapetalae</taxon>
        <taxon>rosids</taxon>
        <taxon>malvids</taxon>
        <taxon>Malvales</taxon>
        <taxon>Malvaceae</taxon>
        <taxon>Malvoideae</taxon>
        <taxon>Gossypium</taxon>
    </lineage>
</organism>
<dbReference type="Pfam" id="PF25335">
    <property type="entry name" value="GRDP_C"/>
    <property type="match status" value="1"/>
</dbReference>
<evidence type="ECO:0000259" key="2">
    <source>
        <dbReference type="Pfam" id="PF25335"/>
    </source>
</evidence>
<sequence>MHEFDLSYLRSTQQITYLSSLFLNFNLVQKYQDNGISIMERGQELEWEEAQKLAISVDLVTSAKQHLRFLAEVDRNRTLYDGPILDRAIYRYKHYWLPLLGKHTESTILEGPLVVPLDCEWIWHCHKLNPVRYKADCEELYGRILDNKNVMSAISTTCRRQTEEIWKRMYPYEPYELNMSSQFLKNFINSSMSTHYDLVSAVKRQSPFFYQVSGSHMNDDVFLEGAVARYKGFLHLIKRNWENSKRCFCVPTYDIDLIWHTHQLYPVSYCKDVMAALGKILEHDDTDSDRTKGKKLDTGFSRTTKQWEDMFGCRYWRAGAMYRGQPPSPLGLNLSQLDNQWWDKKMVPSNENQDMVSLHRKTVMEIMIEIVGVKDLPQGLKGSLFVTINKKQPDVFLNNKRNISILCNTKEKQAIVFQCEPKGDLVIELMSYSPIKTLGTTSISLKGIVNSVSRLYAEEWFDLVPDLTLADSKPISVRIAFSFTPPILAHYMVQMVRHFKYHCFTDEANNDIISLQMRDYQTRKEVIGLTSCGGTHVLAAESAEKGWFLNNSHWWFHVHNELNENDIAFGFKGNRKVIVFRGRKLGFEINDGKKLKNEEHFMTAVEFSMEYPYGKAIALFNLKSAIIEISEEEPLVVPMIILAFLVSESSSNCEKSCNNEGKGGGEAITNGIKYSPPDGEDEVKSSNCGGCGGGCGISCGGSCGGHCSGGDAYRN</sequence>
<dbReference type="GO" id="GO:0071470">
    <property type="term" value="P:cellular response to osmotic stress"/>
    <property type="evidence" value="ECO:0000318"/>
    <property type="project" value="GO_Central"/>
</dbReference>
<feature type="domain" description="GRPD C-terminal" evidence="2">
    <location>
        <begin position="504"/>
        <end position="629"/>
    </location>
</feature>
<keyword evidence="3" id="KW-1185">Reference proteome</keyword>
<gene>
    <name evidence="4" type="primary">LOC107897719</name>
</gene>
<dbReference type="PANTHER" id="PTHR34365">
    <property type="entry name" value="ENOLASE (DUF1399)"/>
    <property type="match status" value="1"/>
</dbReference>
<dbReference type="KEGG" id="ghi:107897719"/>
<evidence type="ECO:0000313" key="3">
    <source>
        <dbReference type="Proteomes" id="UP000818029"/>
    </source>
</evidence>
<evidence type="ECO:0000313" key="4">
    <source>
        <dbReference type="RefSeq" id="XP_016678755.2"/>
    </source>
</evidence>
<dbReference type="Pfam" id="PF07173">
    <property type="entry name" value="GRDP-like"/>
    <property type="match status" value="1"/>
</dbReference>
<feature type="domain" description="GRDP C2" evidence="1">
    <location>
        <begin position="361"/>
        <end position="485"/>
    </location>
</feature>
<protein>
    <submittedName>
        <fullName evidence="4">Glycine-rich domain-containing protein 2 isoform X1</fullName>
    </submittedName>
</protein>
<proteinExistence type="predicted"/>
<dbReference type="PaxDb" id="3635-A0A1U8IKU4"/>
<dbReference type="InterPro" id="IPR009836">
    <property type="entry name" value="GRDP-like"/>
</dbReference>